<keyword evidence="4" id="KW-1185">Reference proteome</keyword>
<feature type="region of interest" description="Disordered" evidence="1">
    <location>
        <begin position="57"/>
        <end position="78"/>
    </location>
</feature>
<dbReference type="EMBL" id="BMAU01021191">
    <property type="protein sequence ID" value="GFX96420.1"/>
    <property type="molecule type" value="Genomic_DNA"/>
</dbReference>
<name>A0A8X6RTX2_TRICX</name>
<sequence length="78" mass="8593">MLCLIGSIIFVALSSSADILNLGGDSGLDSVYAAGIMEYIQKEYHSLDDEPLISIEQTYEKPKETKENAQTEKTKISH</sequence>
<feature type="chain" id="PRO_5036479650" evidence="2">
    <location>
        <begin position="17"/>
        <end position="78"/>
    </location>
</feature>
<evidence type="ECO:0000313" key="3">
    <source>
        <dbReference type="EMBL" id="GFX96420.1"/>
    </source>
</evidence>
<keyword evidence="2" id="KW-0732">Signal</keyword>
<proteinExistence type="predicted"/>
<organism evidence="3 4">
    <name type="scientific">Trichonephila clavipes</name>
    <name type="common">Golden silk orbweaver</name>
    <name type="synonym">Nephila clavipes</name>
    <dbReference type="NCBI Taxonomy" id="2585209"/>
    <lineage>
        <taxon>Eukaryota</taxon>
        <taxon>Metazoa</taxon>
        <taxon>Ecdysozoa</taxon>
        <taxon>Arthropoda</taxon>
        <taxon>Chelicerata</taxon>
        <taxon>Arachnida</taxon>
        <taxon>Araneae</taxon>
        <taxon>Araneomorphae</taxon>
        <taxon>Entelegynae</taxon>
        <taxon>Araneoidea</taxon>
        <taxon>Nephilidae</taxon>
        <taxon>Trichonephila</taxon>
    </lineage>
</organism>
<dbReference type="AlphaFoldDB" id="A0A8X6RTX2"/>
<evidence type="ECO:0000256" key="1">
    <source>
        <dbReference type="SAM" id="MobiDB-lite"/>
    </source>
</evidence>
<feature type="compositionally biased region" description="Basic and acidic residues" evidence="1">
    <location>
        <begin position="58"/>
        <end position="78"/>
    </location>
</feature>
<comment type="caution">
    <text evidence="3">The sequence shown here is derived from an EMBL/GenBank/DDBJ whole genome shotgun (WGS) entry which is preliminary data.</text>
</comment>
<evidence type="ECO:0000313" key="4">
    <source>
        <dbReference type="Proteomes" id="UP000887159"/>
    </source>
</evidence>
<evidence type="ECO:0000256" key="2">
    <source>
        <dbReference type="SAM" id="SignalP"/>
    </source>
</evidence>
<feature type="signal peptide" evidence="2">
    <location>
        <begin position="1"/>
        <end position="16"/>
    </location>
</feature>
<dbReference type="Proteomes" id="UP000887159">
    <property type="component" value="Unassembled WGS sequence"/>
</dbReference>
<accession>A0A8X6RTX2</accession>
<gene>
    <name evidence="3" type="ORF">TNCV_2055371</name>
</gene>
<reference evidence="3" key="1">
    <citation type="submission" date="2020-08" db="EMBL/GenBank/DDBJ databases">
        <title>Multicomponent nature underlies the extraordinary mechanical properties of spider dragline silk.</title>
        <authorList>
            <person name="Kono N."/>
            <person name="Nakamura H."/>
            <person name="Mori M."/>
            <person name="Yoshida Y."/>
            <person name="Ohtoshi R."/>
            <person name="Malay A.D."/>
            <person name="Moran D.A.P."/>
            <person name="Tomita M."/>
            <person name="Numata K."/>
            <person name="Arakawa K."/>
        </authorList>
    </citation>
    <scope>NUCLEOTIDE SEQUENCE</scope>
</reference>
<protein>
    <submittedName>
        <fullName evidence="3">Uncharacterized protein</fullName>
    </submittedName>
</protein>